<organism evidence="2 3">
    <name type="scientific">Aspergillus granulosus</name>
    <dbReference type="NCBI Taxonomy" id="176169"/>
    <lineage>
        <taxon>Eukaryota</taxon>
        <taxon>Fungi</taxon>
        <taxon>Dikarya</taxon>
        <taxon>Ascomycota</taxon>
        <taxon>Pezizomycotina</taxon>
        <taxon>Eurotiomycetes</taxon>
        <taxon>Eurotiomycetidae</taxon>
        <taxon>Eurotiales</taxon>
        <taxon>Aspergillaceae</taxon>
        <taxon>Aspergillus</taxon>
        <taxon>Aspergillus subgen. Nidulantes</taxon>
    </lineage>
</organism>
<gene>
    <name evidence="2" type="ORF">BJX63DRAFT_384575</name>
</gene>
<feature type="signal peptide" evidence="1">
    <location>
        <begin position="1"/>
        <end position="18"/>
    </location>
</feature>
<feature type="chain" id="PRO_5046067645" evidence="1">
    <location>
        <begin position="19"/>
        <end position="60"/>
    </location>
</feature>
<dbReference type="EMBL" id="JBFXLT010000015">
    <property type="protein sequence ID" value="KAL2818099.1"/>
    <property type="molecule type" value="Genomic_DNA"/>
</dbReference>
<proteinExistence type="predicted"/>
<accession>A0ABR4HSH8</accession>
<keyword evidence="1" id="KW-0732">Signal</keyword>
<dbReference type="Proteomes" id="UP001610334">
    <property type="component" value="Unassembled WGS sequence"/>
</dbReference>
<sequence>MRVFSLFTILAAATYTSALPERASVQISCIGLNDRYCDNVTVGLTCCPPLTCGSNSRCHS</sequence>
<evidence type="ECO:0000313" key="2">
    <source>
        <dbReference type="EMBL" id="KAL2818099.1"/>
    </source>
</evidence>
<keyword evidence="3" id="KW-1185">Reference proteome</keyword>
<comment type="caution">
    <text evidence="2">The sequence shown here is derived from an EMBL/GenBank/DDBJ whole genome shotgun (WGS) entry which is preliminary data.</text>
</comment>
<evidence type="ECO:0000313" key="3">
    <source>
        <dbReference type="Proteomes" id="UP001610334"/>
    </source>
</evidence>
<reference evidence="2 3" key="1">
    <citation type="submission" date="2024-07" db="EMBL/GenBank/DDBJ databases">
        <title>Section-level genome sequencing and comparative genomics of Aspergillus sections Usti and Cavernicolus.</title>
        <authorList>
            <consortium name="Lawrence Berkeley National Laboratory"/>
            <person name="Nybo J.L."/>
            <person name="Vesth T.C."/>
            <person name="Theobald S."/>
            <person name="Frisvad J.C."/>
            <person name="Larsen T.O."/>
            <person name="Kjaerboelling I."/>
            <person name="Rothschild-Mancinelli K."/>
            <person name="Lyhne E.K."/>
            <person name="Kogle M.E."/>
            <person name="Barry K."/>
            <person name="Clum A."/>
            <person name="Na H."/>
            <person name="Ledsgaard L."/>
            <person name="Lin J."/>
            <person name="Lipzen A."/>
            <person name="Kuo A."/>
            <person name="Riley R."/>
            <person name="Mondo S."/>
            <person name="Labutti K."/>
            <person name="Haridas S."/>
            <person name="Pangalinan J."/>
            <person name="Salamov A.A."/>
            <person name="Simmons B.A."/>
            <person name="Magnuson J.K."/>
            <person name="Chen J."/>
            <person name="Drula E."/>
            <person name="Henrissat B."/>
            <person name="Wiebenga A."/>
            <person name="Lubbers R.J."/>
            <person name="Gomes A.C."/>
            <person name="Makela M.R."/>
            <person name="Stajich J."/>
            <person name="Grigoriev I.V."/>
            <person name="Mortensen U.H."/>
            <person name="De Vries R.P."/>
            <person name="Baker S.E."/>
            <person name="Andersen M.R."/>
        </authorList>
    </citation>
    <scope>NUCLEOTIDE SEQUENCE [LARGE SCALE GENOMIC DNA]</scope>
    <source>
        <strain evidence="2 3">CBS 588.65</strain>
    </source>
</reference>
<name>A0ABR4HSH8_9EURO</name>
<protein>
    <submittedName>
        <fullName evidence="2">Uncharacterized protein</fullName>
    </submittedName>
</protein>
<evidence type="ECO:0000256" key="1">
    <source>
        <dbReference type="SAM" id="SignalP"/>
    </source>
</evidence>